<dbReference type="InterPro" id="IPR032473">
    <property type="entry name" value="Argonaute_Mid_dom"/>
</dbReference>
<feature type="region of interest" description="Disordered" evidence="1">
    <location>
        <begin position="259"/>
        <end position="295"/>
    </location>
</feature>
<dbReference type="OrthoDB" id="10252740at2759"/>
<dbReference type="AlphaFoldDB" id="A0A1Y2FZU1"/>
<dbReference type="SUPFAM" id="SSF101690">
    <property type="entry name" value="PAZ domain"/>
    <property type="match status" value="1"/>
</dbReference>
<evidence type="ECO:0000313" key="3">
    <source>
        <dbReference type="EMBL" id="ORY89743.1"/>
    </source>
</evidence>
<dbReference type="CDD" id="cd04657">
    <property type="entry name" value="Piwi_ago-like"/>
    <property type="match status" value="1"/>
</dbReference>
<dbReference type="InParanoid" id="A0A1Y2FZU1"/>
<accession>A0A1Y2FZU1</accession>
<dbReference type="Gene3D" id="3.30.420.10">
    <property type="entry name" value="Ribonuclease H-like superfamily/Ribonuclease H"/>
    <property type="match status" value="1"/>
</dbReference>
<dbReference type="Proteomes" id="UP000193467">
    <property type="component" value="Unassembled WGS sequence"/>
</dbReference>
<organism evidence="3 4">
    <name type="scientific">Leucosporidium creatinivorum</name>
    <dbReference type="NCBI Taxonomy" id="106004"/>
    <lineage>
        <taxon>Eukaryota</taxon>
        <taxon>Fungi</taxon>
        <taxon>Dikarya</taxon>
        <taxon>Basidiomycota</taxon>
        <taxon>Pucciniomycotina</taxon>
        <taxon>Microbotryomycetes</taxon>
        <taxon>Leucosporidiales</taxon>
        <taxon>Leucosporidium</taxon>
    </lineage>
</organism>
<dbReference type="Gene3D" id="2.170.260.10">
    <property type="entry name" value="paz domain"/>
    <property type="match status" value="1"/>
</dbReference>
<gene>
    <name evidence="3" type="ORF">BCR35DRAFT_350179</name>
</gene>
<dbReference type="Gene3D" id="3.40.50.2300">
    <property type="match status" value="1"/>
</dbReference>
<feature type="region of interest" description="Disordered" evidence="1">
    <location>
        <begin position="341"/>
        <end position="380"/>
    </location>
</feature>
<keyword evidence="4" id="KW-1185">Reference proteome</keyword>
<dbReference type="Pfam" id="PF16487">
    <property type="entry name" value="ArgoMid"/>
    <property type="match status" value="1"/>
</dbReference>
<dbReference type="Pfam" id="PF16486">
    <property type="entry name" value="ArgoN"/>
    <property type="match status" value="1"/>
</dbReference>
<feature type="compositionally biased region" description="Basic residues" evidence="1">
    <location>
        <begin position="343"/>
        <end position="353"/>
    </location>
</feature>
<dbReference type="SMART" id="SM00950">
    <property type="entry name" value="Piwi"/>
    <property type="match status" value="1"/>
</dbReference>
<dbReference type="EMBL" id="MCGR01000005">
    <property type="protein sequence ID" value="ORY89743.1"/>
    <property type="molecule type" value="Genomic_DNA"/>
</dbReference>
<protein>
    <submittedName>
        <fullName evidence="3">Piwi domain-domain-containing protein</fullName>
    </submittedName>
</protein>
<dbReference type="InterPro" id="IPR032472">
    <property type="entry name" value="ArgoL2"/>
</dbReference>
<feature type="domain" description="Piwi" evidence="2">
    <location>
        <begin position="603"/>
        <end position="911"/>
    </location>
</feature>
<dbReference type="CDD" id="cd02846">
    <property type="entry name" value="PAZ_argonaute_like"/>
    <property type="match status" value="1"/>
</dbReference>
<dbReference type="PROSITE" id="PS50822">
    <property type="entry name" value="PIWI"/>
    <property type="match status" value="1"/>
</dbReference>
<dbReference type="InterPro" id="IPR032474">
    <property type="entry name" value="Argonaute_N"/>
</dbReference>
<proteinExistence type="predicted"/>
<feature type="compositionally biased region" description="Low complexity" evidence="1">
    <location>
        <begin position="365"/>
        <end position="380"/>
    </location>
</feature>
<evidence type="ECO:0000313" key="4">
    <source>
        <dbReference type="Proteomes" id="UP000193467"/>
    </source>
</evidence>
<dbReference type="InterPro" id="IPR003165">
    <property type="entry name" value="Piwi"/>
</dbReference>
<dbReference type="InterPro" id="IPR036085">
    <property type="entry name" value="PAZ_dom_sf"/>
</dbReference>
<dbReference type="InterPro" id="IPR012337">
    <property type="entry name" value="RNaseH-like_sf"/>
</dbReference>
<reference evidence="3 4" key="1">
    <citation type="submission" date="2016-07" db="EMBL/GenBank/DDBJ databases">
        <title>Pervasive Adenine N6-methylation of Active Genes in Fungi.</title>
        <authorList>
            <consortium name="DOE Joint Genome Institute"/>
            <person name="Mondo S.J."/>
            <person name="Dannebaum R.O."/>
            <person name="Kuo R.C."/>
            <person name="Labutti K."/>
            <person name="Haridas S."/>
            <person name="Kuo A."/>
            <person name="Salamov A."/>
            <person name="Ahrendt S.R."/>
            <person name="Lipzen A."/>
            <person name="Sullivan W."/>
            <person name="Andreopoulos W.B."/>
            <person name="Clum A."/>
            <person name="Lindquist E."/>
            <person name="Daum C."/>
            <person name="Ramamoorthy G.K."/>
            <person name="Gryganskyi A."/>
            <person name="Culley D."/>
            <person name="Magnuson J.K."/>
            <person name="James T.Y."/>
            <person name="O'Malley M.A."/>
            <person name="Stajich J.E."/>
            <person name="Spatafora J.W."/>
            <person name="Visel A."/>
            <person name="Grigoriev I.V."/>
        </authorList>
    </citation>
    <scope>NUCLEOTIDE SEQUENCE [LARGE SCALE GENOMIC DNA]</scope>
    <source>
        <strain evidence="3 4">62-1032</strain>
    </source>
</reference>
<dbReference type="Pfam" id="PF08699">
    <property type="entry name" value="ArgoL1"/>
    <property type="match status" value="1"/>
</dbReference>
<dbReference type="STRING" id="106004.A0A1Y2FZU1"/>
<comment type="caution">
    <text evidence="3">The sequence shown here is derived from an EMBL/GenBank/DDBJ whole genome shotgun (WGS) entry which is preliminary data.</text>
</comment>
<dbReference type="PANTHER" id="PTHR22891">
    <property type="entry name" value="EUKARYOTIC TRANSLATION INITIATION FACTOR 2C"/>
    <property type="match status" value="1"/>
</dbReference>
<sequence>MNRLEAEFKALTLSAGQTSIPLAARQAPGTLGRRINLLANTYALKIKPVTVTHYDVDIKAVGTRRPEGGAARPLGRALCNRVWDKFVKDKQTPVLSSTAFDGAKSAFAVDKLFPEDSQTFDVELEPETPTRSPPVFKLTLTVAEKIDLSILDEYTKASNAGSVSANAAAAAIMGLDVLFRHDVARKKGVIQGAGGRKVFEERSGSTNLGWGAVMLKGFFRSIRPTASGMVVNLDTAYSPYLTSGKLLTVCSTIVGRPQAGSGGAAARGGRGGVRGRGGGGGWGGRGGVAMPSSGRPVEEFSRAELHELKRKLKGANVRVLHRADQRSFRIVGFGAPSDEHKISITKKGTKSSKPKPSAVERAQRAATGLSPPSTSSPAPQQSLTVAEYFKQTYPAQQINPRLQCVELQGNTFVPIEALELLAGNFHPNTALNAQQATKMINVAAKPPNDRLAEINATRAAQGYEMNDKLKAWGIQVSSEMCKVQGRVLSPPRVNYQSPPPRVNSGSWNLVNCRFLVPNPKPLEQWGVIVVDSPLQSTSRNVVDAFFDTLMNQARARGMNIKSSAPQCIIYAREEPTDTLRALREANGAITSSPSNPTRAPPQLLFIILHNPRIYDTIKKQSTLELAAPLPSQVCLAKNIVNGPRLDQFCGNLLLKIHAKLGGVNSQVAPTDLPGWTSKTMMLGADVTHPTGASTLGVRPEDLPSSIAASVATLPGKGGLHSVQIREQGGRVEFIAELQAMVKAQLEAWISSANGVRPEKLIMWRDGVSEGQFGPVVESEVTAIKAACRSIDANYSPKLTFIVCAKRHHIRFFAAESKDKTGNLPAGTVVDTSVTHPYLYDFFLQAHAGLKGTAKPTRYIVLLDENNFTSDSIEKLANSLCYNFARATRAVSLVPVAYYADIICTKARSFVYDDDASTSVGVSGRPRRPTDWIQTQLDRTVEGFGATMPAQWFM</sequence>
<dbReference type="Pfam" id="PF16488">
    <property type="entry name" value="ArgoL2"/>
    <property type="match status" value="1"/>
</dbReference>
<dbReference type="SMART" id="SM01163">
    <property type="entry name" value="DUF1785"/>
    <property type="match status" value="1"/>
</dbReference>
<dbReference type="InterPro" id="IPR045246">
    <property type="entry name" value="Piwi_ago-like"/>
</dbReference>
<feature type="compositionally biased region" description="Gly residues" evidence="1">
    <location>
        <begin position="260"/>
        <end position="287"/>
    </location>
</feature>
<dbReference type="InterPro" id="IPR014811">
    <property type="entry name" value="ArgoL1"/>
</dbReference>
<name>A0A1Y2FZU1_9BASI</name>
<dbReference type="SUPFAM" id="SSF53098">
    <property type="entry name" value="Ribonuclease H-like"/>
    <property type="match status" value="1"/>
</dbReference>
<dbReference type="InterPro" id="IPR036397">
    <property type="entry name" value="RNaseH_sf"/>
</dbReference>
<evidence type="ECO:0000259" key="2">
    <source>
        <dbReference type="PROSITE" id="PS50822"/>
    </source>
</evidence>
<dbReference type="GO" id="GO:0003676">
    <property type="term" value="F:nucleic acid binding"/>
    <property type="evidence" value="ECO:0007669"/>
    <property type="project" value="InterPro"/>
</dbReference>
<evidence type="ECO:0000256" key="1">
    <source>
        <dbReference type="SAM" id="MobiDB-lite"/>
    </source>
</evidence>
<dbReference type="Pfam" id="PF02171">
    <property type="entry name" value="Piwi"/>
    <property type="match status" value="1"/>
</dbReference>